<comment type="similarity">
    <text evidence="1">Belongs to the thioesterase PaaI family.</text>
</comment>
<protein>
    <submittedName>
        <fullName evidence="4">PaaI family thioesterase</fullName>
    </submittedName>
</protein>
<gene>
    <name evidence="4" type="ORF">MW290_02065</name>
</gene>
<dbReference type="NCBIfam" id="TIGR00369">
    <property type="entry name" value="unchar_dom_1"/>
    <property type="match status" value="1"/>
</dbReference>
<evidence type="ECO:0000313" key="5">
    <source>
        <dbReference type="Proteomes" id="UP001056201"/>
    </source>
</evidence>
<organism evidence="4 5">
    <name type="scientific">Aquincola tertiaricarbonis</name>
    <dbReference type="NCBI Taxonomy" id="391953"/>
    <lineage>
        <taxon>Bacteria</taxon>
        <taxon>Pseudomonadati</taxon>
        <taxon>Pseudomonadota</taxon>
        <taxon>Betaproteobacteria</taxon>
        <taxon>Burkholderiales</taxon>
        <taxon>Sphaerotilaceae</taxon>
        <taxon>Aquincola</taxon>
    </lineage>
</organism>
<name>A0ABY4SB17_AQUTE</name>
<dbReference type="InterPro" id="IPR039298">
    <property type="entry name" value="ACOT13"/>
</dbReference>
<dbReference type="InterPro" id="IPR006683">
    <property type="entry name" value="Thioestr_dom"/>
</dbReference>
<dbReference type="CDD" id="cd03443">
    <property type="entry name" value="PaaI_thioesterase"/>
    <property type="match status" value="1"/>
</dbReference>
<sequence length="135" mass="14058">MDIGGLQAALAELFAPWVRELDLRVTACEPGSVTLQLPVTPHHVHGGGVLCGQTLMAAADTAMVLAVMTKLGGFQPMTTVQLQTSFLRAVPGDAGHAQVVARVLKMGRSLVFGSIDIHTPDGQLAAQAATTYALL</sequence>
<evidence type="ECO:0000256" key="1">
    <source>
        <dbReference type="ARBA" id="ARBA00008324"/>
    </source>
</evidence>
<dbReference type="Pfam" id="PF03061">
    <property type="entry name" value="4HBT"/>
    <property type="match status" value="1"/>
</dbReference>
<keyword evidence="5" id="KW-1185">Reference proteome</keyword>
<dbReference type="InterPro" id="IPR003736">
    <property type="entry name" value="PAAI_dom"/>
</dbReference>
<dbReference type="Gene3D" id="3.10.129.10">
    <property type="entry name" value="Hotdog Thioesterase"/>
    <property type="match status" value="1"/>
</dbReference>
<evidence type="ECO:0000313" key="4">
    <source>
        <dbReference type="EMBL" id="URI08480.1"/>
    </source>
</evidence>
<dbReference type="EMBL" id="CP097635">
    <property type="protein sequence ID" value="URI08480.1"/>
    <property type="molecule type" value="Genomic_DNA"/>
</dbReference>
<feature type="domain" description="Thioesterase" evidence="3">
    <location>
        <begin position="48"/>
        <end position="125"/>
    </location>
</feature>
<dbReference type="InterPro" id="IPR029069">
    <property type="entry name" value="HotDog_dom_sf"/>
</dbReference>
<keyword evidence="2" id="KW-0378">Hydrolase</keyword>
<dbReference type="SUPFAM" id="SSF54637">
    <property type="entry name" value="Thioesterase/thiol ester dehydrase-isomerase"/>
    <property type="match status" value="1"/>
</dbReference>
<accession>A0ABY4SB17</accession>
<evidence type="ECO:0000256" key="2">
    <source>
        <dbReference type="ARBA" id="ARBA00022801"/>
    </source>
</evidence>
<dbReference type="PANTHER" id="PTHR21660">
    <property type="entry name" value="THIOESTERASE SUPERFAMILY MEMBER-RELATED"/>
    <property type="match status" value="1"/>
</dbReference>
<dbReference type="Proteomes" id="UP001056201">
    <property type="component" value="Chromosome 1"/>
</dbReference>
<proteinExistence type="inferred from homology"/>
<dbReference type="PANTHER" id="PTHR21660:SF1">
    <property type="entry name" value="ACYL-COENZYME A THIOESTERASE 13"/>
    <property type="match status" value="1"/>
</dbReference>
<reference evidence="4" key="1">
    <citation type="submission" date="2022-05" db="EMBL/GenBank/DDBJ databases">
        <title>An RpoN-dependent PEP-CTERM gene is involved in floc formation of an Aquincola tertiaricarbonis strain.</title>
        <authorList>
            <person name="Qiu D."/>
            <person name="Xia M."/>
        </authorList>
    </citation>
    <scope>NUCLEOTIDE SEQUENCE</scope>
    <source>
        <strain evidence="4">RN12</strain>
    </source>
</reference>
<evidence type="ECO:0000259" key="3">
    <source>
        <dbReference type="Pfam" id="PF03061"/>
    </source>
</evidence>